<feature type="compositionally biased region" description="Polar residues" evidence="9">
    <location>
        <begin position="20"/>
        <end position="36"/>
    </location>
</feature>
<dbReference type="SUPFAM" id="SSF49899">
    <property type="entry name" value="Concanavalin A-like lectins/glucanases"/>
    <property type="match status" value="1"/>
</dbReference>
<feature type="compositionally biased region" description="Basic and acidic residues" evidence="9">
    <location>
        <begin position="97"/>
        <end position="107"/>
    </location>
</feature>
<evidence type="ECO:0000256" key="10">
    <source>
        <dbReference type="SAM" id="Phobius"/>
    </source>
</evidence>
<dbReference type="InterPro" id="IPR005629">
    <property type="entry name" value="Skn1/Kre6/Sbg1"/>
</dbReference>
<organism evidence="12 13">
    <name type="scientific">Ramularia collo-cygni</name>
    <dbReference type="NCBI Taxonomy" id="112498"/>
    <lineage>
        <taxon>Eukaryota</taxon>
        <taxon>Fungi</taxon>
        <taxon>Dikarya</taxon>
        <taxon>Ascomycota</taxon>
        <taxon>Pezizomycotina</taxon>
        <taxon>Dothideomycetes</taxon>
        <taxon>Dothideomycetidae</taxon>
        <taxon>Mycosphaerellales</taxon>
        <taxon>Mycosphaerellaceae</taxon>
        <taxon>Ramularia</taxon>
    </lineage>
</organism>
<dbReference type="OrthoDB" id="412647at2759"/>
<keyword evidence="3 10" id="KW-0812">Transmembrane</keyword>
<name>A0A2D3UP31_9PEZI</name>
<evidence type="ECO:0000313" key="13">
    <source>
        <dbReference type="Proteomes" id="UP000225277"/>
    </source>
</evidence>
<dbReference type="PANTHER" id="PTHR31361">
    <property type="entry name" value="BETA-GLUCAN SYNTHESIS-ASSOCIATED PROTEIN KRE6-RELATED"/>
    <property type="match status" value="1"/>
</dbReference>
<feature type="transmembrane region" description="Helical" evidence="10">
    <location>
        <begin position="206"/>
        <end position="229"/>
    </location>
</feature>
<dbReference type="Proteomes" id="UP000225277">
    <property type="component" value="Unassembled WGS sequence"/>
</dbReference>
<evidence type="ECO:0000256" key="6">
    <source>
        <dbReference type="ARBA" id="ARBA00023136"/>
    </source>
</evidence>
<dbReference type="GeneID" id="35597988"/>
<dbReference type="RefSeq" id="XP_023623834.1">
    <property type="nucleotide sequence ID" value="XM_023768066.1"/>
</dbReference>
<dbReference type="GO" id="GO:0015926">
    <property type="term" value="F:glucosidase activity"/>
    <property type="evidence" value="ECO:0007669"/>
    <property type="project" value="TreeGrafter"/>
</dbReference>
<dbReference type="PROSITE" id="PS51762">
    <property type="entry name" value="GH16_2"/>
    <property type="match status" value="1"/>
</dbReference>
<gene>
    <name evidence="12" type="ORF">RCC_02775</name>
</gene>
<protein>
    <submittedName>
        <fullName evidence="12">Related to KRE6 Glucan synthase subunit</fullName>
    </submittedName>
</protein>
<feature type="compositionally biased region" description="Basic residues" evidence="9">
    <location>
        <begin position="695"/>
        <end position="704"/>
    </location>
</feature>
<feature type="region of interest" description="Disordered" evidence="9">
    <location>
        <begin position="670"/>
        <end position="714"/>
    </location>
</feature>
<dbReference type="PANTHER" id="PTHR31361:SF1">
    <property type="entry name" value="BETA-GLUCAN SYNTHESIS-ASSOCIATED PROTEIN KRE6-RELATED"/>
    <property type="match status" value="1"/>
</dbReference>
<dbReference type="EMBL" id="FJUY01000003">
    <property type="protein sequence ID" value="CZT16941.1"/>
    <property type="molecule type" value="Genomic_DNA"/>
</dbReference>
<dbReference type="AlphaFoldDB" id="A0A2D3UP31"/>
<sequence length="714" mass="78829">MDRDSTSPPERHMRPHVRLNSGSANLLDTSQSTISREQLRPTAARQPSSRSLTQFSRPGTAGSLQAAPGSHALYSSPFPAESAELLLPPRKSKSRRFRDDDSPRRTPDPASGFDSRRTSWSSESAGSRDYAGPFVSPFDDSRAPSRAGSDDGVNTQTVSEKYNILPSAGLLLFPEDVEKDDYMHNPDPNDKDGRLSCADLFSKRGIINLGGLALITIGILILFIGYPILTFVQAAIKPGGDSCTSDPDCISDSMPLIKGVRHGLIDPDTPDSVKQRMGDNGKHQRLVFSDEFNDDGRTFYDGDDPYFQAMDFWYGVTMDLEWYDPDAAETSGGVLNLKFDAFKNHNLNYRSGMLQSWNKLCFKGGYLEAAISLPGRGDTIGFWPGFWAMGNLGRPGYASTTDGMWPYSYHDKCDAGITPNQSDPDGLNYLPGMRLPACTCSGADHPSPGKSRSAPEIDAIEASVEYLTPPIGNAVGSASQSFQVAPFDPFWQPQAQWMEIYDHSITEANAYQGGVYQEAVSALSTLNNDWYDGKQYQTYAFEYQPGGDGYITFYVGEEKTFKVTHNAVGPNGNVGQRVIPEEPMAIVANFGMSNSFSTLNLTGLMPLMPATMRLDYIRIYQDDNGQMTCDPVGYPTTQYIANHPEPYSNPNLTHWSQAGYEFPKNEFMHSCDAESKPKPKRFKRSAPTSDTSSKPKTRKIKRSAPTKESWLPWT</sequence>
<evidence type="ECO:0000313" key="12">
    <source>
        <dbReference type="EMBL" id="CZT16941.1"/>
    </source>
</evidence>
<evidence type="ECO:0000256" key="5">
    <source>
        <dbReference type="ARBA" id="ARBA00022989"/>
    </source>
</evidence>
<evidence type="ECO:0000256" key="2">
    <source>
        <dbReference type="ARBA" id="ARBA00010962"/>
    </source>
</evidence>
<keyword evidence="5 10" id="KW-1133">Transmembrane helix</keyword>
<evidence type="ECO:0000256" key="7">
    <source>
        <dbReference type="ARBA" id="ARBA00023180"/>
    </source>
</evidence>
<feature type="domain" description="GH16" evidence="11">
    <location>
        <begin position="267"/>
        <end position="625"/>
    </location>
</feature>
<evidence type="ECO:0000256" key="8">
    <source>
        <dbReference type="ARBA" id="ARBA00023316"/>
    </source>
</evidence>
<feature type="compositionally biased region" description="Basic and acidic residues" evidence="9">
    <location>
        <begin position="1"/>
        <end position="12"/>
    </location>
</feature>
<reference evidence="12 13" key="1">
    <citation type="submission" date="2016-03" db="EMBL/GenBank/DDBJ databases">
        <authorList>
            <person name="Ploux O."/>
        </authorList>
    </citation>
    <scope>NUCLEOTIDE SEQUENCE [LARGE SCALE GENOMIC DNA]</scope>
    <source>
        <strain evidence="12 13">URUG2</strain>
    </source>
</reference>
<keyword evidence="4" id="KW-0735">Signal-anchor</keyword>
<keyword evidence="13" id="KW-1185">Reference proteome</keyword>
<dbReference type="CDD" id="cd02180">
    <property type="entry name" value="GH16_fungal_KRE6_glucanase"/>
    <property type="match status" value="1"/>
</dbReference>
<evidence type="ECO:0000256" key="4">
    <source>
        <dbReference type="ARBA" id="ARBA00022968"/>
    </source>
</evidence>
<keyword evidence="8" id="KW-0961">Cell wall biogenesis/degradation</keyword>
<proteinExistence type="inferred from homology"/>
<keyword evidence="6 10" id="KW-0472">Membrane</keyword>
<comment type="similarity">
    <text evidence="2">Belongs to the SKN1/KRE6 family.</text>
</comment>
<feature type="region of interest" description="Disordered" evidence="9">
    <location>
        <begin position="1"/>
        <end position="158"/>
    </location>
</feature>
<dbReference type="GO" id="GO:0005789">
    <property type="term" value="C:endoplasmic reticulum membrane"/>
    <property type="evidence" value="ECO:0007669"/>
    <property type="project" value="TreeGrafter"/>
</dbReference>
<dbReference type="GO" id="GO:0031505">
    <property type="term" value="P:fungal-type cell wall organization"/>
    <property type="evidence" value="ECO:0007669"/>
    <property type="project" value="TreeGrafter"/>
</dbReference>
<evidence type="ECO:0000256" key="9">
    <source>
        <dbReference type="SAM" id="MobiDB-lite"/>
    </source>
</evidence>
<evidence type="ECO:0000259" key="11">
    <source>
        <dbReference type="PROSITE" id="PS51762"/>
    </source>
</evidence>
<keyword evidence="7" id="KW-0325">Glycoprotein</keyword>
<dbReference type="Pfam" id="PF03935">
    <property type="entry name" value="SKN1_KRE6_Sbg1"/>
    <property type="match status" value="1"/>
</dbReference>
<dbReference type="InterPro" id="IPR000757">
    <property type="entry name" value="Beta-glucanase-like"/>
</dbReference>
<evidence type="ECO:0000256" key="3">
    <source>
        <dbReference type="ARBA" id="ARBA00022692"/>
    </source>
</evidence>
<dbReference type="STRING" id="112498.A0A2D3UP31"/>
<dbReference type="Gene3D" id="2.60.120.200">
    <property type="match status" value="2"/>
</dbReference>
<dbReference type="InterPro" id="IPR013320">
    <property type="entry name" value="ConA-like_dom_sf"/>
</dbReference>
<dbReference type="GO" id="GO:0006078">
    <property type="term" value="P:(1-&gt;6)-beta-D-glucan biosynthetic process"/>
    <property type="evidence" value="ECO:0007669"/>
    <property type="project" value="TreeGrafter"/>
</dbReference>
<evidence type="ECO:0000256" key="1">
    <source>
        <dbReference type="ARBA" id="ARBA00004606"/>
    </source>
</evidence>
<feature type="compositionally biased region" description="Polar residues" evidence="9">
    <location>
        <begin position="45"/>
        <end position="57"/>
    </location>
</feature>
<accession>A0A2D3UP31</accession>
<dbReference type="GO" id="GO:0005886">
    <property type="term" value="C:plasma membrane"/>
    <property type="evidence" value="ECO:0007669"/>
    <property type="project" value="TreeGrafter"/>
</dbReference>
<comment type="subcellular location">
    <subcellularLocation>
        <location evidence="1">Membrane</location>
        <topology evidence="1">Single-pass type II membrane protein</topology>
    </subcellularLocation>
</comment>